<keyword evidence="2" id="KW-0378">Hydrolase</keyword>
<dbReference type="Proteomes" id="UP000319818">
    <property type="component" value="Unassembled WGS sequence"/>
</dbReference>
<dbReference type="AlphaFoldDB" id="A0A543GCF9"/>
<dbReference type="SUPFAM" id="SSF51011">
    <property type="entry name" value="Glycosyl hydrolase domain"/>
    <property type="match status" value="1"/>
</dbReference>
<organism evidence="5 6">
    <name type="scientific">Pseudonocardia cypriaca</name>
    <dbReference type="NCBI Taxonomy" id="882449"/>
    <lineage>
        <taxon>Bacteria</taxon>
        <taxon>Bacillati</taxon>
        <taxon>Actinomycetota</taxon>
        <taxon>Actinomycetes</taxon>
        <taxon>Pseudonocardiales</taxon>
        <taxon>Pseudonocardiaceae</taxon>
        <taxon>Pseudonocardia</taxon>
    </lineage>
</organism>
<dbReference type="RefSeq" id="WP_142097798.1">
    <property type="nucleotide sequence ID" value="NZ_VFPH01000001.1"/>
</dbReference>
<dbReference type="Pfam" id="PF00128">
    <property type="entry name" value="Alpha-amylase"/>
    <property type="match status" value="1"/>
</dbReference>
<dbReference type="SUPFAM" id="SSF51445">
    <property type="entry name" value="(Trans)glycosidases"/>
    <property type="match status" value="1"/>
</dbReference>
<evidence type="ECO:0000256" key="1">
    <source>
        <dbReference type="ARBA" id="ARBA00008061"/>
    </source>
</evidence>
<sequence length="556" mass="61046">MPTPSPTPTTRPDRTELWWRGAVVYECHLPSLRDGNGDGTGDLEGLIASLDHLSGTLGVDAIWTGPFYRSPLLDQGFDVTDHTDVEPVFGTLETVDRLLGEAHARGLRVIVDYIPNHTSDQHPWFVESRSSRTSPKRDWYVWRDPRPAGGPPNNWTSEAGGSVWEFDEPTGQYYLHSHLKEQPDLDWRNPDVRAAMLDVLRFWLDRGVDGVRIDVAHMLMKDPELRDNPPAPGGNHNPFDLQHPDFGMQLHVHDRRHPDTHEALSQIRAVVDAYPEAVTIAEIEAMSWADWAEYYGADLGGMHLPFPFRLIETEWRAGALRAELAGLYAALPPGAWPIMALGNHDRSRLATRLGPAQARVAAVLLLTLAATPCLLYGDELGMTDQPVPPERQRDWFGRTAGGVSRDPVRTPMPWNDGPNAGFSTAPEEALWLPVAGNAAEINVDAQLRDPGSFLCLYRELLRLRSACTALRTGSMELLDAGPADAVLAYERRAGDGRVLVALNLTGAPQRVVLPAGGRVLVSTTGRRAGGGVDRSLLLAADEAIVIDTDGGNRADH</sequence>
<reference evidence="5 6" key="1">
    <citation type="submission" date="2019-06" db="EMBL/GenBank/DDBJ databases">
        <title>Sequencing the genomes of 1000 actinobacteria strains.</title>
        <authorList>
            <person name="Klenk H.-P."/>
        </authorList>
    </citation>
    <scope>NUCLEOTIDE SEQUENCE [LARGE SCALE GENOMIC DNA]</scope>
    <source>
        <strain evidence="5 6">DSM 45511</strain>
    </source>
</reference>
<dbReference type="PANTHER" id="PTHR10357:SF179">
    <property type="entry name" value="NEUTRAL AND BASIC AMINO ACID TRANSPORT PROTEIN RBAT"/>
    <property type="match status" value="1"/>
</dbReference>
<protein>
    <submittedName>
        <fullName evidence="5">Alpha-glucosidase</fullName>
    </submittedName>
</protein>
<dbReference type="OrthoDB" id="9043248at2"/>
<comment type="caution">
    <text evidence="5">The sequence shown here is derived from an EMBL/GenBank/DDBJ whole genome shotgun (WGS) entry which is preliminary data.</text>
</comment>
<dbReference type="GO" id="GO:0004556">
    <property type="term" value="F:alpha-amylase activity"/>
    <property type="evidence" value="ECO:0007669"/>
    <property type="project" value="TreeGrafter"/>
</dbReference>
<accession>A0A543GCF9</accession>
<dbReference type="EMBL" id="VFPH01000001">
    <property type="protein sequence ID" value="TQM43773.1"/>
    <property type="molecule type" value="Genomic_DNA"/>
</dbReference>
<dbReference type="InterPro" id="IPR045857">
    <property type="entry name" value="O16G_dom_2"/>
</dbReference>
<keyword evidence="3" id="KW-0326">Glycosidase</keyword>
<evidence type="ECO:0000256" key="2">
    <source>
        <dbReference type="ARBA" id="ARBA00022801"/>
    </source>
</evidence>
<evidence type="ECO:0000256" key="3">
    <source>
        <dbReference type="ARBA" id="ARBA00023295"/>
    </source>
</evidence>
<dbReference type="Gene3D" id="3.20.20.80">
    <property type="entry name" value="Glycosidases"/>
    <property type="match status" value="2"/>
</dbReference>
<dbReference type="InterPro" id="IPR013780">
    <property type="entry name" value="Glyco_hydro_b"/>
</dbReference>
<gene>
    <name evidence="5" type="ORF">FB388_1124</name>
</gene>
<dbReference type="FunFam" id="3.90.400.10:FF:000002">
    <property type="entry name" value="Sucrose isomerase"/>
    <property type="match status" value="1"/>
</dbReference>
<evidence type="ECO:0000313" key="5">
    <source>
        <dbReference type="EMBL" id="TQM43773.1"/>
    </source>
</evidence>
<evidence type="ECO:0000259" key="4">
    <source>
        <dbReference type="SMART" id="SM00642"/>
    </source>
</evidence>
<dbReference type="InterPro" id="IPR006047">
    <property type="entry name" value="GH13_cat_dom"/>
</dbReference>
<evidence type="ECO:0000313" key="6">
    <source>
        <dbReference type="Proteomes" id="UP000319818"/>
    </source>
</evidence>
<proteinExistence type="inferred from homology"/>
<dbReference type="GO" id="GO:0009313">
    <property type="term" value="P:oligosaccharide catabolic process"/>
    <property type="evidence" value="ECO:0007669"/>
    <property type="project" value="TreeGrafter"/>
</dbReference>
<comment type="similarity">
    <text evidence="1">Belongs to the glycosyl hydrolase 13 family.</text>
</comment>
<name>A0A543GCF9_9PSEU</name>
<feature type="domain" description="Glycosyl hydrolase family 13 catalytic" evidence="4">
    <location>
        <begin position="26"/>
        <end position="409"/>
    </location>
</feature>
<keyword evidence="6" id="KW-1185">Reference proteome</keyword>
<dbReference type="Gene3D" id="3.90.400.10">
    <property type="entry name" value="Oligo-1,6-glucosidase, Domain 2"/>
    <property type="match status" value="1"/>
</dbReference>
<dbReference type="SMART" id="SM00642">
    <property type="entry name" value="Aamy"/>
    <property type="match status" value="1"/>
</dbReference>
<dbReference type="InterPro" id="IPR017853">
    <property type="entry name" value="GH"/>
</dbReference>
<dbReference type="PANTHER" id="PTHR10357">
    <property type="entry name" value="ALPHA-AMYLASE FAMILY MEMBER"/>
    <property type="match status" value="1"/>
</dbReference>
<dbReference type="Gene3D" id="2.60.40.1180">
    <property type="entry name" value="Golgi alpha-mannosidase II"/>
    <property type="match status" value="1"/>
</dbReference>